<sequence length="238" mass="26558">MKSSSRSEGESSAEGYPGKTALPTTPLPDPIGKNIDAIVALQTKSHRDLPQHQRFVEAATGFFGRPMFLYGILLATVVWILPNALPKRLGIRQFDPPPFYWLQGAVGLSALLMTSGVLIKQTRQEQLAEQRAQLSLQMNLLSEQKIAKLIALLEELRRDLPTVKDRVDPEAEVLKQATDPHMVVDTLERRLEEELAQLQQQEKSGEQPSGSYFGRHTNATRCYPLPRNAHLGNVTLTL</sequence>
<feature type="transmembrane region" description="Helical" evidence="2">
    <location>
        <begin position="101"/>
        <end position="119"/>
    </location>
</feature>
<dbReference type="EMBL" id="CADCTY010002140">
    <property type="protein sequence ID" value="CAA9406607.1"/>
    <property type="molecule type" value="Genomic_DNA"/>
</dbReference>
<accession>A0A6J4PBV9</accession>
<dbReference type="Pfam" id="PF06210">
    <property type="entry name" value="DUF1003"/>
    <property type="match status" value="1"/>
</dbReference>
<keyword evidence="2" id="KW-1133">Transmembrane helix</keyword>
<feature type="transmembrane region" description="Helical" evidence="2">
    <location>
        <begin position="62"/>
        <end position="81"/>
    </location>
</feature>
<protein>
    <recommendedName>
        <fullName evidence="4">DUF1003 domain-containing protein</fullName>
    </recommendedName>
</protein>
<organism evidence="3">
    <name type="scientific">uncultured Leptolyngbya sp</name>
    <dbReference type="NCBI Taxonomy" id="332963"/>
    <lineage>
        <taxon>Bacteria</taxon>
        <taxon>Bacillati</taxon>
        <taxon>Cyanobacteriota</taxon>
        <taxon>Cyanophyceae</taxon>
        <taxon>Leptolyngbyales</taxon>
        <taxon>Leptolyngbyaceae</taxon>
        <taxon>Leptolyngbya group</taxon>
        <taxon>Leptolyngbya</taxon>
        <taxon>environmental samples</taxon>
    </lineage>
</organism>
<dbReference type="InterPro" id="IPR010406">
    <property type="entry name" value="DUF1003"/>
</dbReference>
<feature type="region of interest" description="Disordered" evidence="1">
    <location>
        <begin position="197"/>
        <end position="218"/>
    </location>
</feature>
<keyword evidence="2" id="KW-0472">Membrane</keyword>
<evidence type="ECO:0000256" key="1">
    <source>
        <dbReference type="SAM" id="MobiDB-lite"/>
    </source>
</evidence>
<reference evidence="3" key="1">
    <citation type="submission" date="2020-02" db="EMBL/GenBank/DDBJ databases">
        <authorList>
            <person name="Meier V. D."/>
        </authorList>
    </citation>
    <scope>NUCLEOTIDE SEQUENCE</scope>
    <source>
        <strain evidence="3">AVDCRST_MAG94</strain>
    </source>
</reference>
<evidence type="ECO:0008006" key="4">
    <source>
        <dbReference type="Google" id="ProtNLM"/>
    </source>
</evidence>
<keyword evidence="2" id="KW-0812">Transmembrane</keyword>
<gene>
    <name evidence="3" type="ORF">AVDCRST_MAG94-6199</name>
</gene>
<feature type="region of interest" description="Disordered" evidence="1">
    <location>
        <begin position="1"/>
        <end position="29"/>
    </location>
</feature>
<proteinExistence type="predicted"/>
<name>A0A6J4PBV9_9CYAN</name>
<evidence type="ECO:0000313" key="3">
    <source>
        <dbReference type="EMBL" id="CAA9406607.1"/>
    </source>
</evidence>
<evidence type="ECO:0000256" key="2">
    <source>
        <dbReference type="SAM" id="Phobius"/>
    </source>
</evidence>
<dbReference type="AlphaFoldDB" id="A0A6J4PBV9"/>